<evidence type="ECO:0000313" key="3">
    <source>
        <dbReference type="Proteomes" id="UP001165063"/>
    </source>
</evidence>
<dbReference type="EMBL" id="BSXU01002700">
    <property type="protein sequence ID" value="GMG39148.1"/>
    <property type="molecule type" value="Genomic_DNA"/>
</dbReference>
<comment type="caution">
    <text evidence="2">The sequence shown here is derived from an EMBL/GenBank/DDBJ whole genome shotgun (WGS) entry which is preliminary data.</text>
</comment>
<proteinExistence type="predicted"/>
<name>A0A9W7DHE3_AMBMO</name>
<evidence type="ECO:0000313" key="2">
    <source>
        <dbReference type="EMBL" id="GMG39148.1"/>
    </source>
</evidence>
<evidence type="ECO:0000256" key="1">
    <source>
        <dbReference type="SAM" id="MobiDB-lite"/>
    </source>
</evidence>
<protein>
    <submittedName>
        <fullName evidence="2">Unnamed protein product</fullName>
    </submittedName>
</protein>
<dbReference type="AlphaFoldDB" id="A0A9W7DHE3"/>
<accession>A0A9W7DHE3</accession>
<feature type="region of interest" description="Disordered" evidence="1">
    <location>
        <begin position="1"/>
        <end position="25"/>
    </location>
</feature>
<organism evidence="2 3">
    <name type="scientific">Ambrosiozyma monospora</name>
    <name type="common">Yeast</name>
    <name type="synonym">Endomycopsis monosporus</name>
    <dbReference type="NCBI Taxonomy" id="43982"/>
    <lineage>
        <taxon>Eukaryota</taxon>
        <taxon>Fungi</taxon>
        <taxon>Dikarya</taxon>
        <taxon>Ascomycota</taxon>
        <taxon>Saccharomycotina</taxon>
        <taxon>Pichiomycetes</taxon>
        <taxon>Pichiales</taxon>
        <taxon>Pichiaceae</taxon>
        <taxon>Ambrosiozyma</taxon>
    </lineage>
</organism>
<gene>
    <name evidence="2" type="ORF">Amon01_000510600</name>
</gene>
<keyword evidence="3" id="KW-1185">Reference proteome</keyword>
<reference evidence="2" key="1">
    <citation type="submission" date="2023-04" db="EMBL/GenBank/DDBJ databases">
        <title>Ambrosiozyma monospora NBRC 1965.</title>
        <authorList>
            <person name="Ichikawa N."/>
            <person name="Sato H."/>
            <person name="Tonouchi N."/>
        </authorList>
    </citation>
    <scope>NUCLEOTIDE SEQUENCE</scope>
    <source>
        <strain evidence="2">NBRC 1965</strain>
    </source>
</reference>
<dbReference type="Proteomes" id="UP001165063">
    <property type="component" value="Unassembled WGS sequence"/>
</dbReference>
<sequence>MRFIKLAKGSPESSDEHIEHRSSSHRSNTAVIKELFVKKPVSSWIPKFTVPIMAVGDRTQTAVRLTSHDSRLEVPAVPGPDSQVITISRILSLKIRARQLREQTQYVKKDEGKDDSFAHQLPICHVMKHTATTQQLLHEISFSLKRTSSSSGLLQET</sequence>